<proteinExistence type="inferred from homology"/>
<feature type="domain" description="UspA" evidence="2">
    <location>
        <begin position="162"/>
        <end position="289"/>
    </location>
</feature>
<feature type="domain" description="UspA" evidence="2">
    <location>
        <begin position="13"/>
        <end position="147"/>
    </location>
</feature>
<dbReference type="SUPFAM" id="SSF52402">
    <property type="entry name" value="Adenine nucleotide alpha hydrolases-like"/>
    <property type="match status" value="2"/>
</dbReference>
<accession>A0AAU7DKF4</accession>
<evidence type="ECO:0000313" key="3">
    <source>
        <dbReference type="EMBL" id="XBH17778.1"/>
    </source>
</evidence>
<comment type="similarity">
    <text evidence="1">Belongs to the universal stress protein A family.</text>
</comment>
<dbReference type="Gene3D" id="3.40.50.620">
    <property type="entry name" value="HUPs"/>
    <property type="match status" value="2"/>
</dbReference>
<dbReference type="PANTHER" id="PTHR46268">
    <property type="entry name" value="STRESS RESPONSE PROTEIN NHAX"/>
    <property type="match status" value="1"/>
</dbReference>
<dbReference type="RefSeq" id="WP_348263003.1">
    <property type="nucleotide sequence ID" value="NZ_CP121196.1"/>
</dbReference>
<dbReference type="InterPro" id="IPR014729">
    <property type="entry name" value="Rossmann-like_a/b/a_fold"/>
</dbReference>
<dbReference type="CDD" id="cd00293">
    <property type="entry name" value="USP-like"/>
    <property type="match status" value="2"/>
</dbReference>
<evidence type="ECO:0000256" key="1">
    <source>
        <dbReference type="ARBA" id="ARBA00008791"/>
    </source>
</evidence>
<protein>
    <submittedName>
        <fullName evidence="3">Universal stress protein</fullName>
    </submittedName>
</protein>
<name>A0AAU7DKF4_9BACT</name>
<reference evidence="3" key="1">
    <citation type="submission" date="2023-03" db="EMBL/GenBank/DDBJ databases">
        <title>Edaphobacter sp.</title>
        <authorList>
            <person name="Huber K.J."/>
            <person name="Papendorf J."/>
            <person name="Pilke C."/>
            <person name="Bunk B."/>
            <person name="Sproeer C."/>
            <person name="Pester M."/>
        </authorList>
    </citation>
    <scope>NUCLEOTIDE SEQUENCE</scope>
    <source>
        <strain evidence="3">DSM 110680</strain>
    </source>
</reference>
<gene>
    <name evidence="3" type="ORF">P8935_00245</name>
</gene>
<organism evidence="3">
    <name type="scientific">Telmatobacter sp. DSM 110680</name>
    <dbReference type="NCBI Taxonomy" id="3036704"/>
    <lineage>
        <taxon>Bacteria</taxon>
        <taxon>Pseudomonadati</taxon>
        <taxon>Acidobacteriota</taxon>
        <taxon>Terriglobia</taxon>
        <taxon>Terriglobales</taxon>
        <taxon>Acidobacteriaceae</taxon>
        <taxon>Telmatobacter</taxon>
    </lineage>
</organism>
<dbReference type="AlphaFoldDB" id="A0AAU7DKF4"/>
<dbReference type="PRINTS" id="PR01438">
    <property type="entry name" value="UNVRSLSTRESS"/>
</dbReference>
<dbReference type="InterPro" id="IPR006015">
    <property type="entry name" value="Universal_stress_UspA"/>
</dbReference>
<dbReference type="EMBL" id="CP121196">
    <property type="protein sequence ID" value="XBH17778.1"/>
    <property type="molecule type" value="Genomic_DNA"/>
</dbReference>
<dbReference type="PANTHER" id="PTHR46268:SF6">
    <property type="entry name" value="UNIVERSAL STRESS PROTEIN UP12"/>
    <property type="match status" value="1"/>
</dbReference>
<dbReference type="InterPro" id="IPR006016">
    <property type="entry name" value="UspA"/>
</dbReference>
<sequence length="317" mass="34145">MANKPGWSKPSTILFASEIPSNERAFNFAVAQAKEFGADLVLFHAYDTLVVAASETSGIRYYDYAAAARADVKHLEPLAQSARNAGIKCDVVVRPGLAADQILGYLRERHIDRIVMGTHSPGPIGKILVGSVAEAVLRSANVPVFVIGPEVVDGAYRNFATRSILCAVSFIESSFVVANFSAELALQHHARLTLQHVIRPQDRAEILAGHSIEEIESDLLCLISPELRDQIAIQTIVVPGDPTEELLYQSRAQQADLIVLGAHGASAFAAIARHGVVYKVLAHSHCPVITLSPAVLAESGVKYIPEHKVESFLAGVF</sequence>
<evidence type="ECO:0000259" key="2">
    <source>
        <dbReference type="Pfam" id="PF00582"/>
    </source>
</evidence>
<dbReference type="Pfam" id="PF00582">
    <property type="entry name" value="Usp"/>
    <property type="match status" value="2"/>
</dbReference>